<dbReference type="GO" id="GO:0012505">
    <property type="term" value="C:endomembrane system"/>
    <property type="evidence" value="ECO:0007669"/>
    <property type="project" value="TreeGrafter"/>
</dbReference>
<proteinExistence type="predicted"/>
<name>A0A0V0QMW5_PSEPJ</name>
<dbReference type="SUPFAM" id="SSF48452">
    <property type="entry name" value="TPR-like"/>
    <property type="match status" value="1"/>
</dbReference>
<evidence type="ECO:0008006" key="4">
    <source>
        <dbReference type="Google" id="ProtNLM"/>
    </source>
</evidence>
<dbReference type="GO" id="GO:0005829">
    <property type="term" value="C:cytosol"/>
    <property type="evidence" value="ECO:0007669"/>
    <property type="project" value="TreeGrafter"/>
</dbReference>
<feature type="coiled-coil region" evidence="1">
    <location>
        <begin position="248"/>
        <end position="279"/>
    </location>
</feature>
<dbReference type="OMA" id="QIACTHD"/>
<dbReference type="InParanoid" id="A0A0V0QMW5"/>
<evidence type="ECO:0000256" key="1">
    <source>
        <dbReference type="SAM" id="Coils"/>
    </source>
</evidence>
<dbReference type="SMART" id="SM00028">
    <property type="entry name" value="TPR"/>
    <property type="match status" value="3"/>
</dbReference>
<keyword evidence="1" id="KW-0175">Coiled coil</keyword>
<dbReference type="Pfam" id="PF14559">
    <property type="entry name" value="TPR_19"/>
    <property type="match status" value="1"/>
</dbReference>
<evidence type="ECO:0000313" key="3">
    <source>
        <dbReference type="Proteomes" id="UP000054937"/>
    </source>
</evidence>
<dbReference type="InterPro" id="IPR019734">
    <property type="entry name" value="TPR_rpt"/>
</dbReference>
<dbReference type="InterPro" id="IPR050754">
    <property type="entry name" value="FKBP4/5/8-like"/>
</dbReference>
<dbReference type="Proteomes" id="UP000054937">
    <property type="component" value="Unassembled WGS sequence"/>
</dbReference>
<keyword evidence="3" id="KW-1185">Reference proteome</keyword>
<dbReference type="EMBL" id="LDAU01000132">
    <property type="protein sequence ID" value="KRX03400.1"/>
    <property type="molecule type" value="Genomic_DNA"/>
</dbReference>
<dbReference type="OrthoDB" id="2423701at2759"/>
<protein>
    <recommendedName>
        <fullName evidence="4">Tetratricopeptide repeat protein</fullName>
    </recommendedName>
</protein>
<evidence type="ECO:0000313" key="2">
    <source>
        <dbReference type="EMBL" id="KRX03400.1"/>
    </source>
</evidence>
<dbReference type="GO" id="GO:0016020">
    <property type="term" value="C:membrane"/>
    <property type="evidence" value="ECO:0007669"/>
    <property type="project" value="TreeGrafter"/>
</dbReference>
<comment type="caution">
    <text evidence="2">The sequence shown here is derived from an EMBL/GenBank/DDBJ whole genome shotgun (WGS) entry which is preliminary data.</text>
</comment>
<dbReference type="AlphaFoldDB" id="A0A0V0QMW5"/>
<sequence length="284" mass="34171">MKLTPKQKEFADLLLNHYGKSLQNENHKSKIQAQKTLNPLENNQQNNEKNGQNEKEIDINNLNYEKNNQTKYSLNYNKFEEKKQTPENLSEEQKKQQELEEMYKNNPYLNAFGCNHDRRKERELFEKPTKEKIENAEEFKNQGNQHMKEKEFDKASYFYQKALIQFDYSFPEDPEQEKKQEKLSEICHQNMSMCKFNQKKYDDALLHARQTLKINENNIKAHYKMAQILLIKDDFETCQKHLNTIIQLDAKNTAALELQKQLIQKKQEYQQTNKQVYNKMFQKK</sequence>
<accession>A0A0V0QMW5</accession>
<dbReference type="Gene3D" id="1.25.40.10">
    <property type="entry name" value="Tetratricopeptide repeat domain"/>
    <property type="match status" value="1"/>
</dbReference>
<reference evidence="2 3" key="1">
    <citation type="journal article" date="2015" name="Sci. Rep.">
        <title>Genome of the facultative scuticociliatosis pathogen Pseudocohnilembus persalinus provides insight into its virulence through horizontal gene transfer.</title>
        <authorList>
            <person name="Xiong J."/>
            <person name="Wang G."/>
            <person name="Cheng J."/>
            <person name="Tian M."/>
            <person name="Pan X."/>
            <person name="Warren A."/>
            <person name="Jiang C."/>
            <person name="Yuan D."/>
            <person name="Miao W."/>
        </authorList>
    </citation>
    <scope>NUCLEOTIDE SEQUENCE [LARGE SCALE GENOMIC DNA]</scope>
    <source>
        <strain evidence="2">36N120E</strain>
    </source>
</reference>
<dbReference type="GO" id="GO:0005740">
    <property type="term" value="C:mitochondrial envelope"/>
    <property type="evidence" value="ECO:0007669"/>
    <property type="project" value="TreeGrafter"/>
</dbReference>
<organism evidence="2 3">
    <name type="scientific">Pseudocohnilembus persalinus</name>
    <name type="common">Ciliate</name>
    <dbReference type="NCBI Taxonomy" id="266149"/>
    <lineage>
        <taxon>Eukaryota</taxon>
        <taxon>Sar</taxon>
        <taxon>Alveolata</taxon>
        <taxon>Ciliophora</taxon>
        <taxon>Intramacronucleata</taxon>
        <taxon>Oligohymenophorea</taxon>
        <taxon>Scuticociliatia</taxon>
        <taxon>Philasterida</taxon>
        <taxon>Pseudocohnilembidae</taxon>
        <taxon>Pseudocohnilembus</taxon>
    </lineage>
</organism>
<dbReference type="PANTHER" id="PTHR46512">
    <property type="entry name" value="PEPTIDYLPROLYL ISOMERASE"/>
    <property type="match status" value="1"/>
</dbReference>
<dbReference type="GO" id="GO:0044183">
    <property type="term" value="F:protein folding chaperone"/>
    <property type="evidence" value="ECO:0007669"/>
    <property type="project" value="TreeGrafter"/>
</dbReference>
<gene>
    <name evidence="2" type="ORF">PPERSA_08142</name>
</gene>
<dbReference type="InterPro" id="IPR011990">
    <property type="entry name" value="TPR-like_helical_dom_sf"/>
</dbReference>
<dbReference type="PANTHER" id="PTHR46512:SF1">
    <property type="entry name" value="PEPTIDYLPROLYL ISOMERASE"/>
    <property type="match status" value="1"/>
</dbReference>